<proteinExistence type="predicted"/>
<name>A0ABV7F527_9BURK</name>
<organism evidence="2 3">
    <name type="scientific">Undibacterium arcticum</name>
    <dbReference type="NCBI Taxonomy" id="1762892"/>
    <lineage>
        <taxon>Bacteria</taxon>
        <taxon>Pseudomonadati</taxon>
        <taxon>Pseudomonadota</taxon>
        <taxon>Betaproteobacteria</taxon>
        <taxon>Burkholderiales</taxon>
        <taxon>Oxalobacteraceae</taxon>
        <taxon>Undibacterium</taxon>
    </lineage>
</organism>
<gene>
    <name evidence="2" type="ORF">ACFOFO_13150</name>
</gene>
<evidence type="ECO:0000313" key="2">
    <source>
        <dbReference type="EMBL" id="MFC3108897.1"/>
    </source>
</evidence>
<dbReference type="Proteomes" id="UP001595530">
    <property type="component" value="Unassembled WGS sequence"/>
</dbReference>
<dbReference type="EMBL" id="JBHRTP010000038">
    <property type="protein sequence ID" value="MFC3108897.1"/>
    <property type="molecule type" value="Genomic_DNA"/>
</dbReference>
<protein>
    <recommendedName>
        <fullName evidence="4">Transmembrane protein</fullName>
    </recommendedName>
</protein>
<accession>A0ABV7F527</accession>
<comment type="caution">
    <text evidence="2">The sequence shown here is derived from an EMBL/GenBank/DDBJ whole genome shotgun (WGS) entry which is preliminary data.</text>
</comment>
<keyword evidence="1" id="KW-1133">Transmembrane helix</keyword>
<keyword evidence="1" id="KW-0472">Membrane</keyword>
<sequence>MYIVAIAWIYVVLMMSLTETSFVAGIMTFFMYCVLPLIIILYLMGGSRRKRKREAMAQTDMLVAQQAKKNPSGHDEQPPKDF</sequence>
<feature type="transmembrane region" description="Helical" evidence="1">
    <location>
        <begin position="22"/>
        <end position="43"/>
    </location>
</feature>
<evidence type="ECO:0000313" key="3">
    <source>
        <dbReference type="Proteomes" id="UP001595530"/>
    </source>
</evidence>
<reference evidence="3" key="1">
    <citation type="journal article" date="2019" name="Int. J. Syst. Evol. Microbiol.">
        <title>The Global Catalogue of Microorganisms (GCM) 10K type strain sequencing project: providing services to taxonomists for standard genome sequencing and annotation.</title>
        <authorList>
            <consortium name="The Broad Institute Genomics Platform"/>
            <consortium name="The Broad Institute Genome Sequencing Center for Infectious Disease"/>
            <person name="Wu L."/>
            <person name="Ma J."/>
        </authorList>
    </citation>
    <scope>NUCLEOTIDE SEQUENCE [LARGE SCALE GENOMIC DNA]</scope>
    <source>
        <strain evidence="3">KCTC 42986</strain>
    </source>
</reference>
<dbReference type="RefSeq" id="WP_390324628.1">
    <property type="nucleotide sequence ID" value="NZ_JBHRTP010000038.1"/>
</dbReference>
<keyword evidence="3" id="KW-1185">Reference proteome</keyword>
<evidence type="ECO:0000256" key="1">
    <source>
        <dbReference type="SAM" id="Phobius"/>
    </source>
</evidence>
<keyword evidence="1" id="KW-0812">Transmembrane</keyword>
<evidence type="ECO:0008006" key="4">
    <source>
        <dbReference type="Google" id="ProtNLM"/>
    </source>
</evidence>